<evidence type="ECO:0000313" key="3">
    <source>
        <dbReference type="Proteomes" id="UP001162164"/>
    </source>
</evidence>
<dbReference type="EMBL" id="JAPWTJ010002170">
    <property type="protein sequence ID" value="KAJ8967586.1"/>
    <property type="molecule type" value="Genomic_DNA"/>
</dbReference>
<evidence type="ECO:0000259" key="1">
    <source>
        <dbReference type="Pfam" id="PF18701"/>
    </source>
</evidence>
<keyword evidence="3" id="KW-1185">Reference proteome</keyword>
<dbReference type="PANTHER" id="PTHR33053:SF25">
    <property type="entry name" value="TRANSPOSASE DOMAIN-CONTAINING PROTEIN"/>
    <property type="match status" value="1"/>
</dbReference>
<feature type="domain" description="DUF5641" evidence="1">
    <location>
        <begin position="206"/>
        <end position="295"/>
    </location>
</feature>
<evidence type="ECO:0000313" key="2">
    <source>
        <dbReference type="EMBL" id="KAJ8967586.1"/>
    </source>
</evidence>
<dbReference type="Proteomes" id="UP001162164">
    <property type="component" value="Unassembled WGS sequence"/>
</dbReference>
<comment type="caution">
    <text evidence="2">The sequence shown here is derived from an EMBL/GenBank/DDBJ whole genome shotgun (WGS) entry which is preliminary data.</text>
</comment>
<reference evidence="2" key="1">
    <citation type="journal article" date="2023" name="Insect Mol. Biol.">
        <title>Genome sequencing provides insights into the evolution of gene families encoding plant cell wall-degrading enzymes in longhorned beetles.</title>
        <authorList>
            <person name="Shin N.R."/>
            <person name="Okamura Y."/>
            <person name="Kirsch R."/>
            <person name="Pauchet Y."/>
        </authorList>
    </citation>
    <scope>NUCLEOTIDE SEQUENCE</scope>
    <source>
        <strain evidence="2">MMC_N1</strain>
    </source>
</reference>
<dbReference type="Pfam" id="PF18701">
    <property type="entry name" value="DUF5641"/>
    <property type="match status" value="1"/>
</dbReference>
<proteinExistence type="predicted"/>
<name>A0ABQ9IX20_9CUCU</name>
<dbReference type="PANTHER" id="PTHR33053">
    <property type="entry name" value="PROTEIN, PUTATIVE-RELATED"/>
    <property type="match status" value="1"/>
</dbReference>
<sequence length="299" mass="33936">MDGTPISTSVQIKAIICDAPALAFVKAVKSHGGYYCCTKCCIKGRNIKSAKGSNKIVFTNINAELRTDASFRSRKDFPGEDKIGHHMNKERSILERLPIDMIKTFPLDKMHLVDEGVVKKMIVGQTRPTKVECFSSCNKNFVKLYGSLHVTYNIHGLLHIAEDAKNLGPLDENSCYLYEAFIKTIKKMLHSFNRPLEQCSNRINEITQQIQQHFWNRWTKEYVCELQNRAKWKTSTGKLREGALVVIRDENLPPLKWNLGRIVHLHPGQDGIARVASVKTRGGVIRRSFAKLCPLPCNQ</sequence>
<dbReference type="InterPro" id="IPR040676">
    <property type="entry name" value="DUF5641"/>
</dbReference>
<accession>A0ABQ9IX20</accession>
<organism evidence="2 3">
    <name type="scientific">Molorchus minor</name>
    <dbReference type="NCBI Taxonomy" id="1323400"/>
    <lineage>
        <taxon>Eukaryota</taxon>
        <taxon>Metazoa</taxon>
        <taxon>Ecdysozoa</taxon>
        <taxon>Arthropoda</taxon>
        <taxon>Hexapoda</taxon>
        <taxon>Insecta</taxon>
        <taxon>Pterygota</taxon>
        <taxon>Neoptera</taxon>
        <taxon>Endopterygota</taxon>
        <taxon>Coleoptera</taxon>
        <taxon>Polyphaga</taxon>
        <taxon>Cucujiformia</taxon>
        <taxon>Chrysomeloidea</taxon>
        <taxon>Cerambycidae</taxon>
        <taxon>Lamiinae</taxon>
        <taxon>Monochamini</taxon>
        <taxon>Molorchus</taxon>
    </lineage>
</organism>
<gene>
    <name evidence="2" type="ORF">NQ317_000965</name>
</gene>
<protein>
    <recommendedName>
        <fullName evidence="1">DUF5641 domain-containing protein</fullName>
    </recommendedName>
</protein>